<proteinExistence type="predicted"/>
<protein>
    <submittedName>
        <fullName evidence="3">IS110 family transposase</fullName>
    </submittedName>
</protein>
<evidence type="ECO:0000313" key="3">
    <source>
        <dbReference type="EMBL" id="GHO57850.1"/>
    </source>
</evidence>
<feature type="domain" description="Transposase IS116/IS110/IS902 C-terminal" evidence="2">
    <location>
        <begin position="300"/>
        <end position="384"/>
    </location>
</feature>
<organism evidence="3 4">
    <name type="scientific">Ktedonobacter robiniae</name>
    <dbReference type="NCBI Taxonomy" id="2778365"/>
    <lineage>
        <taxon>Bacteria</taxon>
        <taxon>Bacillati</taxon>
        <taxon>Chloroflexota</taxon>
        <taxon>Ktedonobacteria</taxon>
        <taxon>Ktedonobacterales</taxon>
        <taxon>Ktedonobacteraceae</taxon>
        <taxon>Ktedonobacter</taxon>
    </lineage>
</organism>
<comment type="caution">
    <text evidence="3">The sequence shown here is derived from an EMBL/GenBank/DDBJ whole genome shotgun (WGS) entry which is preliminary data.</text>
</comment>
<name>A0ABQ3UZY6_9CHLR</name>
<reference evidence="3 4" key="1">
    <citation type="journal article" date="2021" name="Int. J. Syst. Evol. Microbiol.">
        <title>Reticulibacter mediterranei gen. nov., sp. nov., within the new family Reticulibacteraceae fam. nov., and Ktedonospora formicarum gen. nov., sp. nov., Ktedonobacter robiniae sp. nov., Dictyobacter formicarum sp. nov. and Dictyobacter arantiisoli sp. nov., belonging to the class Ktedonobacteria.</title>
        <authorList>
            <person name="Yabe S."/>
            <person name="Zheng Y."/>
            <person name="Wang C.M."/>
            <person name="Sakai Y."/>
            <person name="Abe K."/>
            <person name="Yokota A."/>
            <person name="Donadio S."/>
            <person name="Cavaletti L."/>
            <person name="Monciardini P."/>
        </authorList>
    </citation>
    <scope>NUCLEOTIDE SEQUENCE [LARGE SCALE GENOMIC DNA]</scope>
    <source>
        <strain evidence="3 4">SOSP1-30</strain>
    </source>
</reference>
<dbReference type="NCBIfam" id="NF033542">
    <property type="entry name" value="transpos_IS110"/>
    <property type="match status" value="1"/>
</dbReference>
<dbReference type="PANTHER" id="PTHR33055">
    <property type="entry name" value="TRANSPOSASE FOR INSERTION SEQUENCE ELEMENT IS1111A"/>
    <property type="match status" value="1"/>
</dbReference>
<feature type="domain" description="Transposase IS110-like N-terminal" evidence="1">
    <location>
        <begin position="24"/>
        <end position="192"/>
    </location>
</feature>
<dbReference type="InterPro" id="IPR047650">
    <property type="entry name" value="Transpos_IS110"/>
</dbReference>
<dbReference type="EMBL" id="BNJG01000002">
    <property type="protein sequence ID" value="GHO57850.1"/>
    <property type="molecule type" value="Genomic_DNA"/>
</dbReference>
<evidence type="ECO:0000259" key="1">
    <source>
        <dbReference type="Pfam" id="PF01548"/>
    </source>
</evidence>
<accession>A0ABQ3UZY6</accession>
<dbReference type="PANTHER" id="PTHR33055:SF3">
    <property type="entry name" value="PUTATIVE TRANSPOSASE FOR IS117-RELATED"/>
    <property type="match status" value="1"/>
</dbReference>
<dbReference type="Pfam" id="PF01548">
    <property type="entry name" value="DEDD_Tnp_IS110"/>
    <property type="match status" value="1"/>
</dbReference>
<keyword evidence="4" id="KW-1185">Reference proteome</keyword>
<dbReference type="Proteomes" id="UP000654345">
    <property type="component" value="Unassembled WGS sequence"/>
</dbReference>
<dbReference type="InterPro" id="IPR002525">
    <property type="entry name" value="Transp_IS110-like_N"/>
</dbReference>
<evidence type="ECO:0000259" key="2">
    <source>
        <dbReference type="Pfam" id="PF02371"/>
    </source>
</evidence>
<dbReference type="InterPro" id="IPR003346">
    <property type="entry name" value="Transposase_20"/>
</dbReference>
<evidence type="ECO:0000313" key="4">
    <source>
        <dbReference type="Proteomes" id="UP000654345"/>
    </source>
</evidence>
<sequence>MGSNKKPRPDLIPGPMLLHESIYVGIDVGKAKHVAGFVSTTLLERYQRFEACPVLVLENSREGFRSLIERMGSYVPLEQVYVLLEHTGHYHRVLVEYLQEFEISVYVMPVQKRPAGMLKTDKRDALGLANHLFNQLEKGIQLSDKTHLVRHLLPPTEAARPLKGWMRHRYELSQEGTRRKNKLISICDELFPEMTLVLKDPTLQTALAIRERFPTPHAIATTTLSSLAELRIKPSYPSNAQLAQLQQLAAQSIGTKDLVRQRGLVFEQGQLIRELRLLQEHIQQLDTEISQIVAQSREGQILTSIPGIGPIQAAAILAAIGNILNFERACDLKSYFGWAPVSEFSGKTLDRVQLTPGGTRPMKQMLFLCVSHAIQMDCEWARLYERLVPKKCSYDERRQAYRGKLKVLGRIAGQMIEMIYAFLKQNAELLSQIPPGQTPPPATLYDPEIHKRHRNGEYCPMKNVPRQQKVIHLPERLP</sequence>
<gene>
    <name evidence="3" type="ORF">KSB_63250</name>
</gene>
<dbReference type="Pfam" id="PF02371">
    <property type="entry name" value="Transposase_20"/>
    <property type="match status" value="1"/>
</dbReference>
<dbReference type="RefSeq" id="WP_201374141.1">
    <property type="nucleotide sequence ID" value="NZ_BNJG01000002.1"/>
</dbReference>